<dbReference type="Gene3D" id="3.30.420.270">
    <property type="match status" value="1"/>
</dbReference>
<reference evidence="9 10" key="1">
    <citation type="submission" date="2016-10" db="EMBL/GenBank/DDBJ databases">
        <authorList>
            <person name="de Groot N.N."/>
        </authorList>
    </citation>
    <scope>NUCLEOTIDE SEQUENCE [LARGE SCALE GENOMIC DNA]</scope>
    <source>
        <strain evidence="9 10">DSM 13305</strain>
    </source>
</reference>
<dbReference type="Proteomes" id="UP000198847">
    <property type="component" value="Unassembled WGS sequence"/>
</dbReference>
<dbReference type="PANTHER" id="PTHR30558:SF3">
    <property type="entry name" value="BIOPOLYMER TRANSPORT PROTEIN EXBD-RELATED"/>
    <property type="match status" value="1"/>
</dbReference>
<evidence type="ECO:0000256" key="8">
    <source>
        <dbReference type="SAM" id="Phobius"/>
    </source>
</evidence>
<comment type="similarity">
    <text evidence="2 7">Belongs to the ExbD/TolR family.</text>
</comment>
<evidence type="ECO:0000256" key="4">
    <source>
        <dbReference type="ARBA" id="ARBA00022692"/>
    </source>
</evidence>
<gene>
    <name evidence="9" type="ORF">SAMN04490178_102143</name>
</gene>
<sequence>MRRDYRIAEQPKIMIIPMIDIMLFVLVFFMVSTIYMVQLNTLPVNLPAAAAAQRETKPNLISITITEQGDIVYDKDTLPVENLAERIRSSLVADSETVFVLRGDRKAFYEDMATVLDALKQSGARHVSIATELKGR</sequence>
<keyword evidence="3" id="KW-1003">Cell membrane</keyword>
<dbReference type="AlphaFoldDB" id="A0A1H8Q0Y0"/>
<keyword evidence="4 7" id="KW-0812">Transmembrane</keyword>
<feature type="transmembrane region" description="Helical" evidence="8">
    <location>
        <begin position="12"/>
        <end position="37"/>
    </location>
</feature>
<evidence type="ECO:0000313" key="10">
    <source>
        <dbReference type="Proteomes" id="UP000198847"/>
    </source>
</evidence>
<keyword evidence="7" id="KW-0813">Transport</keyword>
<keyword evidence="6 8" id="KW-0472">Membrane</keyword>
<dbReference type="EMBL" id="FODY01000002">
    <property type="protein sequence ID" value="SEO47651.1"/>
    <property type="molecule type" value="Genomic_DNA"/>
</dbReference>
<dbReference type="GO" id="GO:0005886">
    <property type="term" value="C:plasma membrane"/>
    <property type="evidence" value="ECO:0007669"/>
    <property type="project" value="UniProtKB-SubCell"/>
</dbReference>
<dbReference type="Pfam" id="PF02472">
    <property type="entry name" value="ExbD"/>
    <property type="match status" value="1"/>
</dbReference>
<dbReference type="GO" id="GO:0015031">
    <property type="term" value="P:protein transport"/>
    <property type="evidence" value="ECO:0007669"/>
    <property type="project" value="UniProtKB-KW"/>
</dbReference>
<dbReference type="InterPro" id="IPR003400">
    <property type="entry name" value="ExbD"/>
</dbReference>
<dbReference type="OrthoDB" id="287326at2"/>
<dbReference type="GO" id="GO:0022857">
    <property type="term" value="F:transmembrane transporter activity"/>
    <property type="evidence" value="ECO:0007669"/>
    <property type="project" value="InterPro"/>
</dbReference>
<dbReference type="RefSeq" id="WP_091743858.1">
    <property type="nucleotide sequence ID" value="NZ_FODY01000002.1"/>
</dbReference>
<protein>
    <submittedName>
        <fullName evidence="9">Biopolymer transport protein ExbD</fullName>
    </submittedName>
</protein>
<evidence type="ECO:0000256" key="3">
    <source>
        <dbReference type="ARBA" id="ARBA00022475"/>
    </source>
</evidence>
<proteinExistence type="inferred from homology"/>
<evidence type="ECO:0000313" key="9">
    <source>
        <dbReference type="EMBL" id="SEO47651.1"/>
    </source>
</evidence>
<name>A0A1H8Q0Y0_9FIRM</name>
<comment type="subcellular location">
    <subcellularLocation>
        <location evidence="1">Cell membrane</location>
        <topology evidence="1">Single-pass membrane protein</topology>
    </subcellularLocation>
    <subcellularLocation>
        <location evidence="7">Cell membrane</location>
        <topology evidence="7">Single-pass type II membrane protein</topology>
    </subcellularLocation>
</comment>
<evidence type="ECO:0000256" key="2">
    <source>
        <dbReference type="ARBA" id="ARBA00005811"/>
    </source>
</evidence>
<evidence type="ECO:0000256" key="1">
    <source>
        <dbReference type="ARBA" id="ARBA00004162"/>
    </source>
</evidence>
<keyword evidence="7" id="KW-0653">Protein transport</keyword>
<dbReference type="PANTHER" id="PTHR30558">
    <property type="entry name" value="EXBD MEMBRANE COMPONENT OF PMF-DRIVEN MACROMOLECULE IMPORT SYSTEM"/>
    <property type="match status" value="1"/>
</dbReference>
<evidence type="ECO:0000256" key="6">
    <source>
        <dbReference type="ARBA" id="ARBA00023136"/>
    </source>
</evidence>
<organism evidence="9 10">
    <name type="scientific">Propionispora vibrioides</name>
    <dbReference type="NCBI Taxonomy" id="112903"/>
    <lineage>
        <taxon>Bacteria</taxon>
        <taxon>Bacillati</taxon>
        <taxon>Bacillota</taxon>
        <taxon>Negativicutes</taxon>
        <taxon>Selenomonadales</taxon>
        <taxon>Sporomusaceae</taxon>
        <taxon>Propionispora</taxon>
    </lineage>
</organism>
<keyword evidence="5 8" id="KW-1133">Transmembrane helix</keyword>
<accession>A0A1H8Q0Y0</accession>
<keyword evidence="10" id="KW-1185">Reference proteome</keyword>
<dbReference type="STRING" id="112903.SAMN04490178_102143"/>
<evidence type="ECO:0000256" key="7">
    <source>
        <dbReference type="RuleBase" id="RU003879"/>
    </source>
</evidence>
<evidence type="ECO:0000256" key="5">
    <source>
        <dbReference type="ARBA" id="ARBA00022989"/>
    </source>
</evidence>